<dbReference type="GO" id="GO:0004497">
    <property type="term" value="F:monooxygenase activity"/>
    <property type="evidence" value="ECO:0007669"/>
    <property type="project" value="TreeGrafter"/>
</dbReference>
<dbReference type="PRINTS" id="PR00469">
    <property type="entry name" value="PNDRDTASEII"/>
</dbReference>
<dbReference type="RefSeq" id="WP_139650198.1">
    <property type="nucleotide sequence ID" value="NZ_BAAAZS010000123.1"/>
</dbReference>
<name>A0A5C4UJH0_9ACTN</name>
<dbReference type="Pfam" id="PF13738">
    <property type="entry name" value="Pyr_redox_3"/>
    <property type="match status" value="1"/>
</dbReference>
<dbReference type="Gene3D" id="3.50.50.60">
    <property type="entry name" value="FAD/NAD(P)-binding domain"/>
    <property type="match status" value="1"/>
</dbReference>
<evidence type="ECO:0000256" key="1">
    <source>
        <dbReference type="ARBA" id="ARBA00023002"/>
    </source>
</evidence>
<gene>
    <name evidence="2" type="ORF">FH715_27650</name>
</gene>
<organism evidence="2 3">
    <name type="scientific">Streptomyces sedi</name>
    <dbReference type="NCBI Taxonomy" id="555059"/>
    <lineage>
        <taxon>Bacteria</taxon>
        <taxon>Bacillati</taxon>
        <taxon>Actinomycetota</taxon>
        <taxon>Actinomycetes</taxon>
        <taxon>Kitasatosporales</taxon>
        <taxon>Streptomycetaceae</taxon>
        <taxon>Streptomyces</taxon>
    </lineage>
</organism>
<dbReference type="GO" id="GO:0050660">
    <property type="term" value="F:flavin adenine dinucleotide binding"/>
    <property type="evidence" value="ECO:0007669"/>
    <property type="project" value="InterPro"/>
</dbReference>
<dbReference type="InterPro" id="IPR000960">
    <property type="entry name" value="Flavin_mOase"/>
</dbReference>
<dbReference type="OrthoDB" id="9808049at2"/>
<evidence type="ECO:0000313" key="2">
    <source>
        <dbReference type="EMBL" id="TNM23676.1"/>
    </source>
</evidence>
<dbReference type="PANTHER" id="PTHR43539">
    <property type="entry name" value="FLAVIN-BINDING MONOOXYGENASE-LIKE PROTEIN (AFU_ORTHOLOGUE AFUA_4G09220)"/>
    <property type="match status" value="1"/>
</dbReference>
<dbReference type="PRINTS" id="PR00368">
    <property type="entry name" value="FADPNR"/>
</dbReference>
<dbReference type="InterPro" id="IPR036188">
    <property type="entry name" value="FAD/NAD-bd_sf"/>
</dbReference>
<dbReference type="EMBL" id="VDGT01000037">
    <property type="protein sequence ID" value="TNM23676.1"/>
    <property type="molecule type" value="Genomic_DNA"/>
</dbReference>
<keyword evidence="3" id="KW-1185">Reference proteome</keyword>
<dbReference type="InterPro" id="IPR050982">
    <property type="entry name" value="Auxin_biosynth/cation_transpt"/>
</dbReference>
<protein>
    <submittedName>
        <fullName evidence="2">NAD(P)/FAD-dependent oxidoreductase</fullName>
    </submittedName>
</protein>
<proteinExistence type="predicted"/>
<keyword evidence="1" id="KW-0560">Oxidoreductase</keyword>
<evidence type="ECO:0000313" key="3">
    <source>
        <dbReference type="Proteomes" id="UP000311713"/>
    </source>
</evidence>
<dbReference type="PIRSF" id="PIRSF000332">
    <property type="entry name" value="FMO"/>
    <property type="match status" value="1"/>
</dbReference>
<accession>A0A5C4UJH0</accession>
<dbReference type="GO" id="GO:0050661">
    <property type="term" value="F:NADP binding"/>
    <property type="evidence" value="ECO:0007669"/>
    <property type="project" value="InterPro"/>
</dbReference>
<dbReference type="PANTHER" id="PTHR43539:SF78">
    <property type="entry name" value="FLAVIN-CONTAINING MONOOXYGENASE"/>
    <property type="match status" value="1"/>
</dbReference>
<dbReference type="SUPFAM" id="SSF51905">
    <property type="entry name" value="FAD/NAD(P)-binding domain"/>
    <property type="match status" value="2"/>
</dbReference>
<reference evidence="2 3" key="1">
    <citation type="submission" date="2019-06" db="EMBL/GenBank/DDBJ databases">
        <title>Draft genome of Streptomyces sedi sp. JCM16909.</title>
        <authorList>
            <person name="Klykleung N."/>
            <person name="Tanasupawat S."/>
            <person name="Kudo T."/>
            <person name="Yuki M."/>
            <person name="Ohkuma M."/>
        </authorList>
    </citation>
    <scope>NUCLEOTIDE SEQUENCE [LARGE SCALE GENOMIC DNA]</scope>
    <source>
        <strain evidence="2 3">JCM 16909</strain>
    </source>
</reference>
<dbReference type="Proteomes" id="UP000311713">
    <property type="component" value="Unassembled WGS sequence"/>
</dbReference>
<comment type="caution">
    <text evidence="2">The sequence shown here is derived from an EMBL/GenBank/DDBJ whole genome shotgun (WGS) entry which is preliminary data.</text>
</comment>
<sequence>MEHVDLLIIGAGQSGLSTAAVATRTGWSRPLVLEAGGDTAGSWPLYYDSLTLFSPARYSALPGHPFPGDPDRYPARDEVADYLRTVGKGLDADIRTGARVTAVRSAVGGGLTVETGNGEQWSARTVVAASGVFAHPHTPALPGRELFGGRQLHSADYRAPTDFEGARVVVVGAGNSAIQIAADLAPLARVTLATRAPVRWTAQYILGRDIHWWTRCTGLDIAPMRRQLAKLPVSVLDDGTYKAALEKGGVERRDMFTALTEDGVIWADDTQEAVDAVIWATGYRHRYPYLAGTPALDDQHRPLHRLGVSTTVPGLGYVGIEFQRGFASNSLRGAARDARHVLSRLRRTARRG</sequence>
<dbReference type="AlphaFoldDB" id="A0A5C4UJH0"/>